<keyword evidence="3" id="KW-1185">Reference proteome</keyword>
<proteinExistence type="predicted"/>
<gene>
    <name evidence="2" type="ORF">FRACA_3300003</name>
</gene>
<name>A0A2I2KUV9_9ACTN</name>
<reference evidence="2 3" key="1">
    <citation type="submission" date="2017-06" db="EMBL/GenBank/DDBJ databases">
        <authorList>
            <person name="Kim H.J."/>
            <person name="Triplett B.A."/>
        </authorList>
    </citation>
    <scope>NUCLEOTIDE SEQUENCE [LARGE SCALE GENOMIC DNA]</scope>
    <source>
        <strain evidence="2">FRACA_ARgP5</strain>
    </source>
</reference>
<organism evidence="2 3">
    <name type="scientific">Frankia canadensis</name>
    <dbReference type="NCBI Taxonomy" id="1836972"/>
    <lineage>
        <taxon>Bacteria</taxon>
        <taxon>Bacillati</taxon>
        <taxon>Actinomycetota</taxon>
        <taxon>Actinomycetes</taxon>
        <taxon>Frankiales</taxon>
        <taxon>Frankiaceae</taxon>
        <taxon>Frankia</taxon>
    </lineage>
</organism>
<dbReference type="Proteomes" id="UP000234331">
    <property type="component" value="Unassembled WGS sequence"/>
</dbReference>
<protein>
    <submittedName>
        <fullName evidence="2">Uncharacterized protein</fullName>
    </submittedName>
</protein>
<feature type="compositionally biased region" description="Basic residues" evidence="1">
    <location>
        <begin position="80"/>
        <end position="93"/>
    </location>
</feature>
<accession>A0A2I2KUV9</accession>
<dbReference type="AlphaFoldDB" id="A0A2I2KUV9"/>
<sequence>MTVTFGFDPALVARAARAGDPTRTPPWLRQLPAFSIDRLEPVWTGGDRSHAGKRGAADRPGRAGPAQRVGHPDRLGGLRHPARLRGRRIRRRDPARLTARVRPARRRTGGASVFSLVGGLFANQSGGSSDQSVISGGLDGAAEVSCARWAGCRRNGTSCQPVLGGVES</sequence>
<evidence type="ECO:0000256" key="1">
    <source>
        <dbReference type="SAM" id="MobiDB-lite"/>
    </source>
</evidence>
<dbReference type="EMBL" id="FZMO01000258">
    <property type="protein sequence ID" value="SNQ49442.1"/>
    <property type="molecule type" value="Genomic_DNA"/>
</dbReference>
<feature type="compositionally biased region" description="Basic and acidic residues" evidence="1">
    <location>
        <begin position="47"/>
        <end position="61"/>
    </location>
</feature>
<evidence type="ECO:0000313" key="2">
    <source>
        <dbReference type="EMBL" id="SNQ49442.1"/>
    </source>
</evidence>
<feature type="region of interest" description="Disordered" evidence="1">
    <location>
        <begin position="43"/>
        <end position="93"/>
    </location>
</feature>
<evidence type="ECO:0000313" key="3">
    <source>
        <dbReference type="Proteomes" id="UP000234331"/>
    </source>
</evidence>